<proteinExistence type="predicted"/>
<organism evidence="1 2">
    <name type="scientific">Apium graveolens</name>
    <name type="common">Celery</name>
    <dbReference type="NCBI Taxonomy" id="4045"/>
    <lineage>
        <taxon>Eukaryota</taxon>
        <taxon>Viridiplantae</taxon>
        <taxon>Streptophyta</taxon>
        <taxon>Embryophyta</taxon>
        <taxon>Tracheophyta</taxon>
        <taxon>Spermatophyta</taxon>
        <taxon>Magnoliopsida</taxon>
        <taxon>eudicotyledons</taxon>
        <taxon>Gunneridae</taxon>
        <taxon>Pentapetalae</taxon>
        <taxon>asterids</taxon>
        <taxon>campanulids</taxon>
        <taxon>Apiales</taxon>
        <taxon>Apiaceae</taxon>
        <taxon>Apioideae</taxon>
        <taxon>apioid superclade</taxon>
        <taxon>Apieae</taxon>
        <taxon>Apium</taxon>
    </lineage>
</organism>
<evidence type="ECO:0000313" key="2">
    <source>
        <dbReference type="Proteomes" id="UP000593563"/>
    </source>
</evidence>
<gene>
    <name evidence="1" type="ORF">AG4045_011321</name>
</gene>
<dbReference type="AlphaFoldDB" id="A0A6L5BBS6"/>
<comment type="caution">
    <text evidence="1">The sequence shown here is derived from an EMBL/GenBank/DDBJ whole genome shotgun (WGS) entry which is preliminary data.</text>
</comment>
<sequence length="50" mass="5537">ILDSSDKKEQLDFGEDWFTGIGAFGEQVAQKASAATAEVLNFHHISWLID</sequence>
<accession>A0A6L5BBS6</accession>
<feature type="non-terminal residue" evidence="1">
    <location>
        <position position="50"/>
    </location>
</feature>
<dbReference type="Proteomes" id="UP000593563">
    <property type="component" value="Unassembled WGS sequence"/>
</dbReference>
<name>A0A6L5BBS6_APIGR</name>
<dbReference type="EMBL" id="WRXP01004180">
    <property type="protein sequence ID" value="KAF1001484.1"/>
    <property type="molecule type" value="Genomic_DNA"/>
</dbReference>
<protein>
    <submittedName>
        <fullName evidence="1">Uncharacterized protein</fullName>
    </submittedName>
</protein>
<evidence type="ECO:0000313" key="1">
    <source>
        <dbReference type="EMBL" id="KAF1001484.1"/>
    </source>
</evidence>
<feature type="non-terminal residue" evidence="1">
    <location>
        <position position="1"/>
    </location>
</feature>
<keyword evidence="2" id="KW-1185">Reference proteome</keyword>
<reference evidence="1" key="1">
    <citation type="submission" date="2020-01" db="EMBL/GenBank/DDBJ databases">
        <title>The Celery Genome Sequence Reveals Sequential Paleo-tetraploidization, Resistance Gene Elimination, Karyotype Evolution, and Functional Innovation in Apiales.</title>
        <authorList>
            <person name="Song X."/>
        </authorList>
    </citation>
    <scope>NUCLEOTIDE SEQUENCE</scope>
    <source>
        <tissue evidence="1">Leaf</tissue>
    </source>
</reference>